<dbReference type="Proteomes" id="UP000011625">
    <property type="component" value="Unassembled WGS sequence"/>
</dbReference>
<feature type="compositionally biased region" description="Polar residues" evidence="1">
    <location>
        <begin position="666"/>
        <end position="675"/>
    </location>
</feature>
<proteinExistence type="predicted"/>
<feature type="compositionally biased region" description="Polar residues" evidence="1">
    <location>
        <begin position="336"/>
        <end position="350"/>
    </location>
</feature>
<feature type="compositionally biased region" description="Polar residues" evidence="1">
    <location>
        <begin position="522"/>
        <end position="542"/>
    </location>
</feature>
<dbReference type="EMBL" id="AOME01000027">
    <property type="protein sequence ID" value="EMA54555.1"/>
    <property type="molecule type" value="Genomic_DNA"/>
</dbReference>
<feature type="compositionally biased region" description="Basic and acidic residues" evidence="1">
    <location>
        <begin position="394"/>
        <end position="413"/>
    </location>
</feature>
<feature type="compositionally biased region" description="Acidic residues" evidence="1">
    <location>
        <begin position="575"/>
        <end position="587"/>
    </location>
</feature>
<protein>
    <submittedName>
        <fullName evidence="3">von Willebrand factor A</fullName>
    </submittedName>
</protein>
<keyword evidence="4" id="KW-1185">Reference proteome</keyword>
<feature type="compositionally biased region" description="Low complexity" evidence="1">
    <location>
        <begin position="468"/>
        <end position="481"/>
    </location>
</feature>
<feature type="compositionally biased region" description="Basic and acidic residues" evidence="1">
    <location>
        <begin position="272"/>
        <end position="288"/>
    </location>
</feature>
<sequence length="994" mass="105326">MPTAFVVPTSEEALIESDNADFADDEARQLVESVDANYLVLISTRPATIDNLPIDDQLTADRAQQFGSALHELGHIRYTAIANAAALLEERVDEAHQEFVHGLWNACEDAAIENQLRLDQSQIAADRIELVRRSISTQAEEYQTGESCAFTFRDAIETALYDEGIYDTGVRDALCDPDDDRIVFAGDADRQAYEQVADSISELITTVLSTPNSVERIEHILDWWESVVKPLLDPSQQNQQESGQPDPDGATGESSTDASSSDRSSGSSADGEGEKSTDESADADRSSAESEAGQTGESTPESNSSGDDPDSSSREESSTSDGMGESDESEGSGSSQAENQPNPDAINTDQRQSHPGADVLDYPDIGGDEDADALRQPGHDEGDKDEAGSNGDSEVERESADDHQATGGDRENESAADTAGDAGSEDDGRENANGVRDSDTDTSPDEGGDTDATPDSGTDAGNSEEMPGSNDGQSSQNDSSGANHSETTDVAGESDEQDSEGESERETSESQSRSQSSGNPWGPSNDTNQTSLGSFSTSESQTESGASASDSGGSDESPANESDAERDGSPTDAGDANESESESESESNESNTVGDSGNDTTDGSDEGSTDKGPNTDSAHNSESVGDEGPAESSSIEDEDGVTTSESDTPASDGDTEREDTSTETTPDANEQSPASTPDHADGDGGLDREGALETDRDAAHDEAERATPDERGLERDLEDVADALDALEEQDGGGAAPGSLSELDIMPVMEESSSKTTAERWGDAAADAEFVGGSLRKALKESHRDAHRSGVTSGTFDRRRTAALARGDVDVFQVRQPGDDKQYDLVIILDRSNSMRKHIKTAEDALVRFALACEEIGINVGVIDFINTEARLIKPFSVGSAHVRESLLSERYGGKTPLADALGLSRELLEQRRNSPLVLVVTDGKPGSADAYQDELTQSYAPVCGVTLVLDQPAGSVPERVSRNERFYDRHVYVHDPSQLANRLDQFAVMFSGL</sequence>
<dbReference type="AlphaFoldDB" id="M0ND18"/>
<feature type="compositionally biased region" description="Polar residues" evidence="1">
    <location>
        <begin position="614"/>
        <end position="623"/>
    </location>
</feature>
<feature type="compositionally biased region" description="Basic and acidic residues" evidence="1">
    <location>
        <begin position="377"/>
        <end position="387"/>
    </location>
</feature>
<feature type="domain" description="VWFA" evidence="2">
    <location>
        <begin position="822"/>
        <end position="988"/>
    </location>
</feature>
<feature type="compositionally biased region" description="Acidic residues" evidence="1">
    <location>
        <begin position="440"/>
        <end position="449"/>
    </location>
</feature>
<feature type="compositionally biased region" description="Low complexity" evidence="1">
    <location>
        <begin position="588"/>
        <end position="601"/>
    </location>
</feature>
<evidence type="ECO:0000313" key="3">
    <source>
        <dbReference type="EMBL" id="EMA54555.1"/>
    </source>
</evidence>
<evidence type="ECO:0000259" key="2">
    <source>
        <dbReference type="SMART" id="SM00327"/>
    </source>
</evidence>
<gene>
    <name evidence="3" type="ORF">C450_05850</name>
</gene>
<name>M0ND18_9EURY</name>
<evidence type="ECO:0000313" key="4">
    <source>
        <dbReference type="Proteomes" id="UP000011625"/>
    </source>
</evidence>
<feature type="compositionally biased region" description="Acidic residues" evidence="1">
    <location>
        <begin position="624"/>
        <end position="640"/>
    </location>
</feature>
<feature type="compositionally biased region" description="Low complexity" evidence="1">
    <location>
        <begin position="543"/>
        <end position="557"/>
    </location>
</feature>
<dbReference type="SUPFAM" id="SSF53300">
    <property type="entry name" value="vWA-like"/>
    <property type="match status" value="1"/>
</dbReference>
<comment type="caution">
    <text evidence="3">The sequence shown here is derived from an EMBL/GenBank/DDBJ whole genome shotgun (WGS) entry which is preliminary data.</text>
</comment>
<dbReference type="InterPro" id="IPR036465">
    <property type="entry name" value="vWFA_dom_sf"/>
</dbReference>
<dbReference type="CDD" id="cd00198">
    <property type="entry name" value="vWFA"/>
    <property type="match status" value="1"/>
</dbReference>
<feature type="compositionally biased region" description="Basic and acidic residues" evidence="1">
    <location>
        <begin position="678"/>
        <end position="715"/>
    </location>
</feature>
<organism evidence="3 4">
    <name type="scientific">Halococcus salifodinae DSM 8989</name>
    <dbReference type="NCBI Taxonomy" id="1227456"/>
    <lineage>
        <taxon>Archaea</taxon>
        <taxon>Methanobacteriati</taxon>
        <taxon>Methanobacteriota</taxon>
        <taxon>Stenosarchaea group</taxon>
        <taxon>Halobacteria</taxon>
        <taxon>Halobacteriales</taxon>
        <taxon>Halococcaceae</taxon>
        <taxon>Halococcus</taxon>
    </lineage>
</organism>
<dbReference type="Gene3D" id="3.40.50.410">
    <property type="entry name" value="von Willebrand factor, type A domain"/>
    <property type="match status" value="1"/>
</dbReference>
<accession>M0ND18</accession>
<reference evidence="3 4" key="1">
    <citation type="journal article" date="2014" name="PLoS Genet.">
        <title>Phylogenetically driven sequencing of extremely halophilic archaea reveals strategies for static and dynamic osmo-response.</title>
        <authorList>
            <person name="Becker E.A."/>
            <person name="Seitzer P.M."/>
            <person name="Tritt A."/>
            <person name="Larsen D."/>
            <person name="Krusor M."/>
            <person name="Yao A.I."/>
            <person name="Wu D."/>
            <person name="Madern D."/>
            <person name="Eisen J.A."/>
            <person name="Darling A.E."/>
            <person name="Facciotti M.T."/>
        </authorList>
    </citation>
    <scope>NUCLEOTIDE SEQUENCE [LARGE SCALE GENOMIC DNA]</scope>
    <source>
        <strain evidence="3 4">DSM 8989</strain>
    </source>
</reference>
<evidence type="ECO:0000256" key="1">
    <source>
        <dbReference type="SAM" id="MobiDB-lite"/>
    </source>
</evidence>
<dbReference type="PATRIC" id="fig|1227456.3.peg.1181"/>
<feature type="compositionally biased region" description="Low complexity" evidence="1">
    <location>
        <begin position="249"/>
        <end position="270"/>
    </location>
</feature>
<dbReference type="Pfam" id="PF13519">
    <property type="entry name" value="VWA_2"/>
    <property type="match status" value="1"/>
</dbReference>
<feature type="region of interest" description="Disordered" evidence="1">
    <location>
        <begin position="235"/>
        <end position="718"/>
    </location>
</feature>
<dbReference type="SMART" id="SM00327">
    <property type="entry name" value="VWA"/>
    <property type="match status" value="1"/>
</dbReference>
<dbReference type="InterPro" id="IPR002035">
    <property type="entry name" value="VWF_A"/>
</dbReference>
<dbReference type="STRING" id="1227456.C450_05850"/>
<feature type="compositionally biased region" description="Low complexity" evidence="1">
    <location>
        <begin position="509"/>
        <end position="518"/>
    </location>
</feature>
<feature type="compositionally biased region" description="Acidic residues" evidence="1">
    <location>
        <begin position="492"/>
        <end position="501"/>
    </location>
</feature>